<organism evidence="3 4">
    <name type="scientific">Paracraurococcus ruber</name>
    <dbReference type="NCBI Taxonomy" id="77675"/>
    <lineage>
        <taxon>Bacteria</taxon>
        <taxon>Pseudomonadati</taxon>
        <taxon>Pseudomonadota</taxon>
        <taxon>Alphaproteobacteria</taxon>
        <taxon>Acetobacterales</taxon>
        <taxon>Roseomonadaceae</taxon>
        <taxon>Paracraurococcus</taxon>
    </lineage>
</organism>
<feature type="chain" id="PRO_5046345445" evidence="2">
    <location>
        <begin position="23"/>
        <end position="97"/>
    </location>
</feature>
<accession>A0ABS1D7Y9</accession>
<sequence length="97" mass="9859">MPTRRALLAGLPALALPATGRAQPTPWPGDRPIEVVVPVPPGGALDALARLLMPHVCAQLGGGARFVVLNRPGAGTQIGNEAVFNAAPDGYTLGCIT</sequence>
<dbReference type="EMBL" id="NRSG01000569">
    <property type="protein sequence ID" value="MBK1662450.1"/>
    <property type="molecule type" value="Genomic_DNA"/>
</dbReference>
<proteinExistence type="inferred from homology"/>
<evidence type="ECO:0000313" key="3">
    <source>
        <dbReference type="EMBL" id="MBK1662450.1"/>
    </source>
</evidence>
<dbReference type="PANTHER" id="PTHR42928">
    <property type="entry name" value="TRICARBOXYLATE-BINDING PROTEIN"/>
    <property type="match status" value="1"/>
</dbReference>
<name>A0ABS1D7Y9_9PROT</name>
<evidence type="ECO:0000313" key="4">
    <source>
        <dbReference type="Proteomes" id="UP000697995"/>
    </source>
</evidence>
<comment type="caution">
    <text evidence="3">The sequence shown here is derived from an EMBL/GenBank/DDBJ whole genome shotgun (WGS) entry which is preliminary data.</text>
</comment>
<gene>
    <name evidence="3" type="ORF">CKO45_30180</name>
</gene>
<feature type="signal peptide" evidence="2">
    <location>
        <begin position="1"/>
        <end position="22"/>
    </location>
</feature>
<dbReference type="Proteomes" id="UP000697995">
    <property type="component" value="Unassembled WGS sequence"/>
</dbReference>
<dbReference type="Gene3D" id="3.40.190.150">
    <property type="entry name" value="Bordetella uptake gene, domain 1"/>
    <property type="match status" value="1"/>
</dbReference>
<evidence type="ECO:0000256" key="2">
    <source>
        <dbReference type="SAM" id="SignalP"/>
    </source>
</evidence>
<reference evidence="3 4" key="1">
    <citation type="journal article" date="2020" name="Microorganisms">
        <title>Osmotic Adaptation and Compatible Solute Biosynthesis of Phototrophic Bacteria as Revealed from Genome Analyses.</title>
        <authorList>
            <person name="Imhoff J.F."/>
            <person name="Rahn T."/>
            <person name="Kunzel S."/>
            <person name="Keller A."/>
            <person name="Neulinger S.C."/>
        </authorList>
    </citation>
    <scope>NUCLEOTIDE SEQUENCE [LARGE SCALE GENOMIC DNA]</scope>
    <source>
        <strain evidence="3 4">DSM 15382</strain>
    </source>
</reference>
<feature type="non-terminal residue" evidence="3">
    <location>
        <position position="97"/>
    </location>
</feature>
<dbReference type="InterPro" id="IPR042100">
    <property type="entry name" value="Bug_dom1"/>
</dbReference>
<protein>
    <submittedName>
        <fullName evidence="3">Recombinase RecA</fullName>
    </submittedName>
</protein>
<dbReference type="InterPro" id="IPR005064">
    <property type="entry name" value="BUG"/>
</dbReference>
<comment type="similarity">
    <text evidence="1">Belongs to the UPF0065 (bug) family.</text>
</comment>
<dbReference type="PANTHER" id="PTHR42928:SF5">
    <property type="entry name" value="BLR1237 PROTEIN"/>
    <property type="match status" value="1"/>
</dbReference>
<evidence type="ECO:0000256" key="1">
    <source>
        <dbReference type="ARBA" id="ARBA00006987"/>
    </source>
</evidence>
<keyword evidence="2" id="KW-0732">Signal</keyword>
<keyword evidence="4" id="KW-1185">Reference proteome</keyword>